<organism evidence="2 3">
    <name type="scientific">Kitasatospora kazusensis</name>
    <dbReference type="NCBI Taxonomy" id="407974"/>
    <lineage>
        <taxon>Bacteria</taxon>
        <taxon>Bacillati</taxon>
        <taxon>Actinomycetota</taxon>
        <taxon>Actinomycetes</taxon>
        <taxon>Kitasatosporales</taxon>
        <taxon>Streptomycetaceae</taxon>
        <taxon>Kitasatospora</taxon>
    </lineage>
</organism>
<keyword evidence="1" id="KW-0472">Membrane</keyword>
<feature type="transmembrane region" description="Helical" evidence="1">
    <location>
        <begin position="97"/>
        <end position="116"/>
    </location>
</feature>
<name>A0ABP5KKS6_9ACTN</name>
<feature type="transmembrane region" description="Helical" evidence="1">
    <location>
        <begin position="70"/>
        <end position="91"/>
    </location>
</feature>
<reference evidence="3" key="1">
    <citation type="journal article" date="2019" name="Int. J. Syst. Evol. Microbiol.">
        <title>The Global Catalogue of Microorganisms (GCM) 10K type strain sequencing project: providing services to taxonomists for standard genome sequencing and annotation.</title>
        <authorList>
            <consortium name="The Broad Institute Genomics Platform"/>
            <consortium name="The Broad Institute Genome Sequencing Center for Infectious Disease"/>
            <person name="Wu L."/>
            <person name="Ma J."/>
        </authorList>
    </citation>
    <scope>NUCLEOTIDE SEQUENCE [LARGE SCALE GENOMIC DNA]</scope>
    <source>
        <strain evidence="3">JCM 14560</strain>
    </source>
</reference>
<evidence type="ECO:0000313" key="2">
    <source>
        <dbReference type="EMBL" id="GAA2132038.1"/>
    </source>
</evidence>
<dbReference type="EMBL" id="BAAANT010000002">
    <property type="protein sequence ID" value="GAA2132038.1"/>
    <property type="molecule type" value="Genomic_DNA"/>
</dbReference>
<feature type="transmembrane region" description="Helical" evidence="1">
    <location>
        <begin position="37"/>
        <end position="58"/>
    </location>
</feature>
<accession>A0ABP5KKS6</accession>
<proteinExistence type="predicted"/>
<protein>
    <recommendedName>
        <fullName evidence="4">ATP synthase protein I</fullName>
    </recommendedName>
</protein>
<keyword evidence="1" id="KW-0812">Transmembrane</keyword>
<keyword evidence="1" id="KW-1133">Transmembrane helix</keyword>
<evidence type="ECO:0000256" key="1">
    <source>
        <dbReference type="SAM" id="Phobius"/>
    </source>
</evidence>
<keyword evidence="3" id="KW-1185">Reference proteome</keyword>
<feature type="transmembrane region" description="Helical" evidence="1">
    <location>
        <begin position="12"/>
        <end position="31"/>
    </location>
</feature>
<evidence type="ECO:0008006" key="4">
    <source>
        <dbReference type="Google" id="ProtNLM"/>
    </source>
</evidence>
<sequence>MPSHDARIPLRGAAIPTAVAGVVAVAISTALVGTKGLIGALFAAVLVILFFGFGQVALDRLTRNNPQMMMAAGLLVYTTQILLVAVVLALFKHTTLFDTKVFGFTLLGCVLIWTGFQVRAAMKAKIYYVQTGSSDDKDSKPGRQP</sequence>
<gene>
    <name evidence="2" type="ORF">GCM10009760_06520</name>
</gene>
<comment type="caution">
    <text evidence="2">The sequence shown here is derived from an EMBL/GenBank/DDBJ whole genome shotgun (WGS) entry which is preliminary data.</text>
</comment>
<evidence type="ECO:0000313" key="3">
    <source>
        <dbReference type="Proteomes" id="UP001422759"/>
    </source>
</evidence>
<dbReference type="Proteomes" id="UP001422759">
    <property type="component" value="Unassembled WGS sequence"/>
</dbReference>